<dbReference type="EMBL" id="UYSG01004891">
    <property type="protein sequence ID" value="VDL58639.1"/>
    <property type="molecule type" value="Genomic_DNA"/>
</dbReference>
<gene>
    <name evidence="3" type="ORF">HDID_LOCUS6321</name>
</gene>
<dbReference type="STRING" id="6216.A0A0R3SN08"/>
<dbReference type="InterPro" id="IPR000742">
    <property type="entry name" value="EGF"/>
</dbReference>
<dbReference type="WBParaSite" id="HDID_0000632301-mRNA-1">
    <property type="protein sequence ID" value="HDID_0000632301-mRNA-1"/>
    <property type="gene ID" value="HDID_0000632301"/>
</dbReference>
<feature type="domain" description="EGF-like" evidence="2">
    <location>
        <begin position="32"/>
        <end position="76"/>
    </location>
</feature>
<dbReference type="SUPFAM" id="SSF57196">
    <property type="entry name" value="EGF/Laminin"/>
    <property type="match status" value="1"/>
</dbReference>
<organism evidence="5">
    <name type="scientific">Hymenolepis diminuta</name>
    <name type="common">Rat tapeworm</name>
    <dbReference type="NCBI Taxonomy" id="6216"/>
    <lineage>
        <taxon>Eukaryota</taxon>
        <taxon>Metazoa</taxon>
        <taxon>Spiralia</taxon>
        <taxon>Lophotrochozoa</taxon>
        <taxon>Platyhelminthes</taxon>
        <taxon>Cestoda</taxon>
        <taxon>Eucestoda</taxon>
        <taxon>Cyclophyllidea</taxon>
        <taxon>Hymenolepididae</taxon>
        <taxon>Hymenolepis</taxon>
    </lineage>
</organism>
<comment type="caution">
    <text evidence="1">Lacks conserved residue(s) required for the propagation of feature annotation.</text>
</comment>
<dbReference type="AlphaFoldDB" id="A0A0R3SN08"/>
<reference evidence="5" key="1">
    <citation type="submission" date="2017-02" db="UniProtKB">
        <authorList>
            <consortium name="WormBaseParasite"/>
        </authorList>
    </citation>
    <scope>IDENTIFICATION</scope>
</reference>
<evidence type="ECO:0000259" key="2">
    <source>
        <dbReference type="PROSITE" id="PS50026"/>
    </source>
</evidence>
<sequence length="79" mass="8951">MLKIAESVMGDNRTNAFCKSQVIQECHERPFEAATCAEYAEKNRLPYCLNGGVCLHFWTSLRCSCEMTTFTGNRCHLPS</sequence>
<dbReference type="Proteomes" id="UP000274504">
    <property type="component" value="Unassembled WGS sequence"/>
</dbReference>
<evidence type="ECO:0000313" key="3">
    <source>
        <dbReference type="EMBL" id="VDL58639.1"/>
    </source>
</evidence>
<evidence type="ECO:0000256" key="1">
    <source>
        <dbReference type="PROSITE-ProRule" id="PRU00076"/>
    </source>
</evidence>
<dbReference type="Gene3D" id="2.10.25.10">
    <property type="entry name" value="Laminin"/>
    <property type="match status" value="1"/>
</dbReference>
<evidence type="ECO:0000313" key="4">
    <source>
        <dbReference type="Proteomes" id="UP000274504"/>
    </source>
</evidence>
<protein>
    <submittedName>
        <fullName evidence="5">EGF-like domain-containing protein</fullName>
    </submittedName>
</protein>
<keyword evidence="1" id="KW-0245">EGF-like domain</keyword>
<dbReference type="OrthoDB" id="6275838at2759"/>
<accession>A0A0R3SN08</accession>
<dbReference type="PROSITE" id="PS50026">
    <property type="entry name" value="EGF_3"/>
    <property type="match status" value="1"/>
</dbReference>
<proteinExistence type="predicted"/>
<name>A0A0R3SN08_HYMDI</name>
<evidence type="ECO:0000313" key="5">
    <source>
        <dbReference type="WBParaSite" id="HDID_0000632301-mRNA-1"/>
    </source>
</evidence>
<reference evidence="3 4" key="2">
    <citation type="submission" date="2018-11" db="EMBL/GenBank/DDBJ databases">
        <authorList>
            <consortium name="Pathogen Informatics"/>
        </authorList>
    </citation>
    <scope>NUCLEOTIDE SEQUENCE [LARGE SCALE GENOMIC DNA]</scope>
</reference>